<keyword evidence="2" id="KW-1185">Reference proteome</keyword>
<gene>
    <name evidence="1" type="ORF">C900_04369</name>
</gene>
<protein>
    <submittedName>
        <fullName evidence="1">Uncharacterized protein</fullName>
    </submittedName>
</protein>
<dbReference type="AlphaFoldDB" id="L8K232"/>
<dbReference type="eggNOG" id="ENOG5033XIE">
    <property type="taxonomic scope" value="Bacteria"/>
</dbReference>
<dbReference type="Proteomes" id="UP000011135">
    <property type="component" value="Unassembled WGS sequence"/>
</dbReference>
<sequence length="213" mass="24866">MDITLSSIVGFLGGSLLTLIVKEVLNQINKKIDYNRDLNKITYQRKLQIAENAIAYYWTYLNKAIEIQKSVETLVKAAENEESEQDIDFIEQMLVKNSQLMEELGSHKYYDINSIHLYFDLDDSDKWNEEDLTNLYECLAEARFHNINLQEWLKIHNHSNENHNDQGAEHAWSQIELILPKYTNSLKSFADILKRNRVAMLASINKIKEDIGK</sequence>
<dbReference type="RefSeq" id="WP_009578105.1">
    <property type="nucleotide sequence ID" value="NZ_AMZN01000006.1"/>
</dbReference>
<evidence type="ECO:0000313" key="2">
    <source>
        <dbReference type="Proteomes" id="UP000011135"/>
    </source>
</evidence>
<proteinExistence type="predicted"/>
<name>L8K232_9BACT</name>
<reference evidence="1 2" key="1">
    <citation type="submission" date="2012-12" db="EMBL/GenBank/DDBJ databases">
        <title>Genome assembly of Fulvivirga imtechensis AK7.</title>
        <authorList>
            <person name="Nupur N."/>
            <person name="Khatri I."/>
            <person name="Kumar R."/>
            <person name="Subramanian S."/>
            <person name="Pinnaka A."/>
        </authorList>
    </citation>
    <scope>NUCLEOTIDE SEQUENCE [LARGE SCALE GENOMIC DNA]</scope>
    <source>
        <strain evidence="1 2">AK7</strain>
    </source>
</reference>
<accession>L8K232</accession>
<comment type="caution">
    <text evidence="1">The sequence shown here is derived from an EMBL/GenBank/DDBJ whole genome shotgun (WGS) entry which is preliminary data.</text>
</comment>
<dbReference type="OrthoDB" id="1493626at2"/>
<dbReference type="EMBL" id="AMZN01000006">
    <property type="protein sequence ID" value="ELR73517.1"/>
    <property type="molecule type" value="Genomic_DNA"/>
</dbReference>
<organism evidence="1 2">
    <name type="scientific">Fulvivirga imtechensis AK7</name>
    <dbReference type="NCBI Taxonomy" id="1237149"/>
    <lineage>
        <taxon>Bacteria</taxon>
        <taxon>Pseudomonadati</taxon>
        <taxon>Bacteroidota</taxon>
        <taxon>Cytophagia</taxon>
        <taxon>Cytophagales</taxon>
        <taxon>Fulvivirgaceae</taxon>
        <taxon>Fulvivirga</taxon>
    </lineage>
</organism>
<evidence type="ECO:0000313" key="1">
    <source>
        <dbReference type="EMBL" id="ELR73517.1"/>
    </source>
</evidence>
<dbReference type="STRING" id="1237149.C900_04369"/>